<protein>
    <submittedName>
        <fullName evidence="1">Uncharacterized protein</fullName>
    </submittedName>
</protein>
<accession>A0A6B9J329</accession>
<dbReference type="EMBL" id="MN549360">
    <property type="protein sequence ID" value="QGZ14083.1"/>
    <property type="molecule type" value="Genomic_DNA"/>
</dbReference>
<name>A0A6B9J329_9CAUD</name>
<proteinExistence type="predicted"/>
<evidence type="ECO:0000313" key="1">
    <source>
        <dbReference type="EMBL" id="QGZ14083.1"/>
    </source>
</evidence>
<dbReference type="Proteomes" id="UP000436513">
    <property type="component" value="Segment"/>
</dbReference>
<reference evidence="1 2" key="1">
    <citation type="submission" date="2019-10" db="EMBL/GenBank/DDBJ databases">
        <title>Complete genome sequence of bacteriophage vB_RLeM_RL38JI.</title>
        <authorList>
            <person name="Gunathilake D."/>
            <person name="Bhat S."/>
            <person name="Yost C.K."/>
            <person name="Hynes M.F."/>
        </authorList>
    </citation>
    <scope>NUCLEOTIDE SEQUENCE [LARGE SCALE GENOMIC DNA]</scope>
</reference>
<evidence type="ECO:0000313" key="2">
    <source>
        <dbReference type="Proteomes" id="UP000436513"/>
    </source>
</evidence>
<gene>
    <name evidence="1" type="ORF">RL38J1_235</name>
</gene>
<organism evidence="1 2">
    <name type="scientific">Rhizobium phage RL38J1</name>
    <dbReference type="NCBI Taxonomy" id="2663232"/>
    <lineage>
        <taxon>Viruses</taxon>
        <taxon>Duplodnaviria</taxon>
        <taxon>Heunggongvirae</taxon>
        <taxon>Uroviricota</taxon>
        <taxon>Caudoviricetes</taxon>
        <taxon>Pootjesviridae</taxon>
        <taxon>Innesvirus</taxon>
        <taxon>Innesvirus RL38J1</taxon>
    </lineage>
</organism>
<keyword evidence="2" id="KW-1185">Reference proteome</keyword>
<sequence>MTFRELLAMQYKHKVMVDYIVTQQERLRSMEPGPGAWKRQKQHIENLERELNEFLDTEI</sequence>